<name>W9V2I9_9GAMM</name>
<dbReference type="InterPro" id="IPR001460">
    <property type="entry name" value="PCN-bd_Tpept"/>
</dbReference>
<dbReference type="GO" id="GO:0071555">
    <property type="term" value="P:cell wall organization"/>
    <property type="evidence" value="ECO:0007669"/>
    <property type="project" value="UniProtKB-KW"/>
</dbReference>
<accession>W9V2I9</accession>
<feature type="domain" description="Penicillin-binding protein transpeptidase" evidence="12">
    <location>
        <begin position="89"/>
        <end position="334"/>
    </location>
</feature>
<reference evidence="14 15" key="2">
    <citation type="journal article" date="2015" name="Syst. Appl. Microbiol.">
        <title>Nitrincola nitratireducens sp. nov. isolated from a haloalkaline crater lake.</title>
        <authorList>
            <person name="Singh A."/>
            <person name="Vaidya B."/>
            <person name="Tanuku N.R."/>
            <person name="Pinnaka A.K."/>
        </authorList>
    </citation>
    <scope>NUCLEOTIDE SEQUENCE [LARGE SCALE GENOMIC DNA]</scope>
    <source>
        <strain evidence="14 15">AK23</strain>
    </source>
</reference>
<evidence type="ECO:0000256" key="9">
    <source>
        <dbReference type="ARBA" id="ARBA00022989"/>
    </source>
</evidence>
<keyword evidence="15" id="KW-1185">Reference proteome</keyword>
<evidence type="ECO:0000256" key="10">
    <source>
        <dbReference type="ARBA" id="ARBA00023136"/>
    </source>
</evidence>
<keyword evidence="4" id="KW-0328">Glycosyltransferase</keyword>
<keyword evidence="8" id="KW-0573">Peptidoglycan synthesis</keyword>
<evidence type="ECO:0000256" key="3">
    <source>
        <dbReference type="ARBA" id="ARBA00022519"/>
    </source>
</evidence>
<evidence type="ECO:0000259" key="13">
    <source>
        <dbReference type="Pfam" id="PF17092"/>
    </source>
</evidence>
<keyword evidence="7" id="KW-0133">Cell shape</keyword>
<evidence type="ECO:0000256" key="6">
    <source>
        <dbReference type="ARBA" id="ARBA00022692"/>
    </source>
</evidence>
<dbReference type="PANTHER" id="PTHR32282:SF27">
    <property type="entry name" value="PENICILLIN-BINDING PROTEIN 1A"/>
    <property type="match status" value="1"/>
</dbReference>
<dbReference type="RefSeq" id="WP_089503633.1">
    <property type="nucleotide sequence ID" value="NZ_AONB01000014.1"/>
</dbReference>
<dbReference type="InterPro" id="IPR012338">
    <property type="entry name" value="Beta-lactam/transpept-like"/>
</dbReference>
<dbReference type="AlphaFoldDB" id="W9V2I9"/>
<evidence type="ECO:0000256" key="5">
    <source>
        <dbReference type="ARBA" id="ARBA00022679"/>
    </source>
</evidence>
<feature type="domain" description="Penicillin-binding protein OB-like" evidence="13">
    <location>
        <begin position="3"/>
        <end position="87"/>
    </location>
</feature>
<dbReference type="InterPro" id="IPR031376">
    <property type="entry name" value="PCB_OB"/>
</dbReference>
<dbReference type="GO" id="GO:0008658">
    <property type="term" value="F:penicillin binding"/>
    <property type="evidence" value="ECO:0007669"/>
    <property type="project" value="InterPro"/>
</dbReference>
<evidence type="ECO:0000256" key="7">
    <source>
        <dbReference type="ARBA" id="ARBA00022960"/>
    </source>
</evidence>
<dbReference type="GO" id="GO:0008955">
    <property type="term" value="F:peptidoglycan glycosyltransferase activity"/>
    <property type="evidence" value="ECO:0007669"/>
    <property type="project" value="TreeGrafter"/>
</dbReference>
<organism evidence="14 15">
    <name type="scientific">Nitrincola nitratireducens</name>
    <dbReference type="NCBI Taxonomy" id="1229521"/>
    <lineage>
        <taxon>Bacteria</taxon>
        <taxon>Pseudomonadati</taxon>
        <taxon>Pseudomonadota</taxon>
        <taxon>Gammaproteobacteria</taxon>
        <taxon>Oceanospirillales</taxon>
        <taxon>Oceanospirillaceae</taxon>
        <taxon>Nitrincola</taxon>
    </lineage>
</organism>
<gene>
    <name evidence="14" type="primary">mrcA_2</name>
    <name evidence="14" type="ORF">D791_02655</name>
</gene>
<dbReference type="GO" id="GO:0030288">
    <property type="term" value="C:outer membrane-bounded periplasmic space"/>
    <property type="evidence" value="ECO:0007669"/>
    <property type="project" value="TreeGrafter"/>
</dbReference>
<dbReference type="Pfam" id="PF00905">
    <property type="entry name" value="Transpeptidase"/>
    <property type="match status" value="1"/>
</dbReference>
<evidence type="ECO:0000256" key="4">
    <source>
        <dbReference type="ARBA" id="ARBA00022676"/>
    </source>
</evidence>
<keyword evidence="11" id="KW-0961">Cell wall biogenesis/degradation</keyword>
<comment type="function">
    <text evidence="1">Cell wall formation. Synthesis of cross-linked peptidoglycan from the lipid intermediates. The enzyme has a penicillin-insensitive transglycosylase N-terminal domain (formation of linear glycan strands) and a penicillin-sensitive transpeptidase C-terminal domain (cross-linking of the peptide subunits).</text>
</comment>
<evidence type="ECO:0000256" key="11">
    <source>
        <dbReference type="ARBA" id="ARBA00023316"/>
    </source>
</evidence>
<dbReference type="PANTHER" id="PTHR32282">
    <property type="entry name" value="BINDING PROTEIN TRANSPEPTIDASE, PUTATIVE-RELATED"/>
    <property type="match status" value="1"/>
</dbReference>
<dbReference type="GO" id="GO:0009252">
    <property type="term" value="P:peptidoglycan biosynthetic process"/>
    <property type="evidence" value="ECO:0007669"/>
    <property type="project" value="UniProtKB-KW"/>
</dbReference>
<keyword evidence="10" id="KW-0472">Membrane</keyword>
<proteinExistence type="predicted"/>
<keyword evidence="9" id="KW-1133">Transmembrane helix</keyword>
<dbReference type="InterPro" id="IPR050396">
    <property type="entry name" value="Glycosyltr_51/Transpeptidase"/>
</dbReference>
<dbReference type="GO" id="GO:0008360">
    <property type="term" value="P:regulation of cell shape"/>
    <property type="evidence" value="ECO:0007669"/>
    <property type="project" value="UniProtKB-KW"/>
</dbReference>
<dbReference type="Proteomes" id="UP000019464">
    <property type="component" value="Unassembled WGS sequence"/>
</dbReference>
<evidence type="ECO:0000256" key="8">
    <source>
        <dbReference type="ARBA" id="ARBA00022984"/>
    </source>
</evidence>
<comment type="caution">
    <text evidence="14">The sequence shown here is derived from an EMBL/GenBank/DDBJ whole genome shotgun (WGS) entry which is preliminary data.</text>
</comment>
<dbReference type="SUPFAM" id="SSF56601">
    <property type="entry name" value="beta-lactamase/transpeptidase-like"/>
    <property type="match status" value="1"/>
</dbReference>
<dbReference type="PATRIC" id="fig|1229521.3.peg.2682"/>
<keyword evidence="3" id="KW-0997">Cell inner membrane</keyword>
<dbReference type="Pfam" id="PF17092">
    <property type="entry name" value="PCB_OB"/>
    <property type="match status" value="1"/>
</dbReference>
<evidence type="ECO:0000256" key="1">
    <source>
        <dbReference type="ARBA" id="ARBA00002624"/>
    </source>
</evidence>
<sequence length="449" mass="49665">MREFSTFADLQPALVIQVGERNATVLLRNNEKAELSWDSLKWARKHINVNSLGPVPSKASDILAVGDVVRVIHKEDNNLEFSQLPRVQGAVVALEADTGAIKALSGGYSFAMNNFNRATQAYRQPGSTFKPFLYAAAIDGSYTAATVVNDAPIVIEDVSLQGEWRPENSSRDFSGPTRLREALYRSKNLVSIRLMRDIGVQYARDKIVEFGFEPDRTPANLSLSLGSSDATPLQLTSAYAVFANGGYKIEPYFIKTIHNENNPVHLPEHSGNAFKDTNLALNIRDREELRIIQASTAYILSDILKDVIRRGTGRSALSLNRPDLAGKTGTTNSQRDVWFSGFNRDIVATAWIGFDQPAPLGRREFGGTAALPIWIDFMQTVAKYYPVKEFERPSDVRTVSVDPNTGLLAYSGQSNAIPELFRQGSEPTRQANSPEARQQGSVIESIFDY</sequence>
<evidence type="ECO:0000313" key="14">
    <source>
        <dbReference type="EMBL" id="EXJ10327.1"/>
    </source>
</evidence>
<evidence type="ECO:0000259" key="12">
    <source>
        <dbReference type="Pfam" id="PF00905"/>
    </source>
</evidence>
<dbReference type="STRING" id="1229521.D791_02655"/>
<reference evidence="15" key="1">
    <citation type="submission" date="2012-11" db="EMBL/GenBank/DDBJ databases">
        <authorList>
            <person name="Singh A."/>
            <person name="Pinnaka A.K."/>
            <person name="Vaidya B."/>
        </authorList>
    </citation>
    <scope>NUCLEOTIDE SEQUENCE [LARGE SCALE GENOMIC DNA]</scope>
    <source>
        <strain evidence="15">AK23</strain>
    </source>
</reference>
<dbReference type="EMBL" id="AONB01000014">
    <property type="protein sequence ID" value="EXJ10327.1"/>
    <property type="molecule type" value="Genomic_DNA"/>
</dbReference>
<keyword evidence="2" id="KW-1003">Cell membrane</keyword>
<keyword evidence="6" id="KW-0812">Transmembrane</keyword>
<evidence type="ECO:0000313" key="15">
    <source>
        <dbReference type="Proteomes" id="UP000019464"/>
    </source>
</evidence>
<dbReference type="Gene3D" id="3.40.710.10">
    <property type="entry name" value="DD-peptidase/beta-lactamase superfamily"/>
    <property type="match status" value="1"/>
</dbReference>
<dbReference type="OrthoDB" id="9766909at2"/>
<keyword evidence="5" id="KW-0808">Transferase</keyword>
<protein>
    <submittedName>
        <fullName evidence="14">Penicillin-binding protein 1A</fullName>
    </submittedName>
</protein>
<evidence type="ECO:0000256" key="2">
    <source>
        <dbReference type="ARBA" id="ARBA00022475"/>
    </source>
</evidence>